<proteinExistence type="predicted"/>
<reference evidence="1" key="1">
    <citation type="journal article" date="2014" name="Genome Biol. Evol.">
        <title>Pangenome evidence for extensive interdomain horizontal transfer affecting lineage core and shell genes in uncultured planktonic thaumarchaeota and euryarchaeota.</title>
        <authorList>
            <person name="Deschamps P."/>
            <person name="Zivanovic Y."/>
            <person name="Moreira D."/>
            <person name="Rodriguez-Valera F."/>
            <person name="Lopez-Garcia P."/>
        </authorList>
    </citation>
    <scope>NUCLEOTIDE SEQUENCE</scope>
</reference>
<dbReference type="EMBL" id="KF900853">
    <property type="protein sequence ID" value="AIF09155.1"/>
    <property type="molecule type" value="Genomic_DNA"/>
</dbReference>
<name>A0A075H1T5_9ARCH</name>
<organism evidence="1">
    <name type="scientific">uncultured marine thaumarchaeote KM3_35_C07</name>
    <dbReference type="NCBI Taxonomy" id="1456131"/>
    <lineage>
        <taxon>Archaea</taxon>
        <taxon>Nitrososphaerota</taxon>
        <taxon>environmental samples</taxon>
    </lineage>
</organism>
<sequence length="154" mass="17075">MSKKPIIGGIILAAIIGVVFVGAEINPDNPENTKIEDSEVFHIRLADSSLYENGVYSEMFQIEKGVYKFRFVPNGDSPQKLSIKLLAESGVVLMDNHFELEGTLIDDGISSWYTWDYLSKDNILKIDESQQVKIFVSPNGNLKGPVSIGLVLIK</sequence>
<dbReference type="AlphaFoldDB" id="A0A075H1T5"/>
<accession>A0A075H1T5</accession>
<evidence type="ECO:0000313" key="1">
    <source>
        <dbReference type="EMBL" id="AIF09155.1"/>
    </source>
</evidence>
<protein>
    <submittedName>
        <fullName evidence="1">Uncharacterized protein</fullName>
    </submittedName>
</protein>